<feature type="domain" description="F-box" evidence="2">
    <location>
        <begin position="43"/>
        <end position="89"/>
    </location>
</feature>
<dbReference type="Gene3D" id="1.20.1280.50">
    <property type="match status" value="1"/>
</dbReference>
<accession>A0A7S4NP19</accession>
<dbReference type="EMBL" id="HBKN01018530">
    <property type="protein sequence ID" value="CAE2298424.1"/>
    <property type="molecule type" value="Transcribed_RNA"/>
</dbReference>
<dbReference type="PROSITE" id="PS50181">
    <property type="entry name" value="FBOX"/>
    <property type="match status" value="1"/>
</dbReference>
<evidence type="ECO:0000313" key="3">
    <source>
        <dbReference type="EMBL" id="CAE2298424.1"/>
    </source>
</evidence>
<evidence type="ECO:0000256" key="1">
    <source>
        <dbReference type="SAM" id="MobiDB-lite"/>
    </source>
</evidence>
<dbReference type="InterPro" id="IPR036047">
    <property type="entry name" value="F-box-like_dom_sf"/>
</dbReference>
<protein>
    <recommendedName>
        <fullName evidence="2">F-box domain-containing protein</fullName>
    </recommendedName>
</protein>
<dbReference type="InterPro" id="IPR001810">
    <property type="entry name" value="F-box_dom"/>
</dbReference>
<feature type="compositionally biased region" description="Basic and acidic residues" evidence="1">
    <location>
        <begin position="165"/>
        <end position="176"/>
    </location>
</feature>
<sequence length="201" mass="23758">MNRNLVPSRAAARVAVSIRQKLRHGRGREQEHGEDRTATSMPNLELSHLPQEAMALIICRLCIHDVGLIARCSRQLRLLCSRSVIWRPVYEARWGPVDKSATSTWKALYKQRCAAVVRSQIMQLRMEESMWQEHERELREMVSREEDLVRRHNKRRRNAEASSEVLDRAREGRRKATEKLAVLQQRIREEERRYRLLKNKS</sequence>
<organism evidence="3">
    <name type="scientific">Guillardia theta</name>
    <name type="common">Cryptophyte</name>
    <name type="synonym">Cryptomonas phi</name>
    <dbReference type="NCBI Taxonomy" id="55529"/>
    <lineage>
        <taxon>Eukaryota</taxon>
        <taxon>Cryptophyceae</taxon>
        <taxon>Pyrenomonadales</taxon>
        <taxon>Geminigeraceae</taxon>
        <taxon>Guillardia</taxon>
    </lineage>
</organism>
<dbReference type="SUPFAM" id="SSF81383">
    <property type="entry name" value="F-box domain"/>
    <property type="match status" value="1"/>
</dbReference>
<dbReference type="Pfam" id="PF00646">
    <property type="entry name" value="F-box"/>
    <property type="match status" value="1"/>
</dbReference>
<dbReference type="AlphaFoldDB" id="A0A7S4NP19"/>
<gene>
    <name evidence="3" type="ORF">GTHE00462_LOCUS14609</name>
</gene>
<feature type="region of interest" description="Disordered" evidence="1">
    <location>
        <begin position="152"/>
        <end position="176"/>
    </location>
</feature>
<evidence type="ECO:0000259" key="2">
    <source>
        <dbReference type="PROSITE" id="PS50181"/>
    </source>
</evidence>
<reference evidence="3" key="1">
    <citation type="submission" date="2021-01" db="EMBL/GenBank/DDBJ databases">
        <authorList>
            <person name="Corre E."/>
            <person name="Pelletier E."/>
            <person name="Niang G."/>
            <person name="Scheremetjew M."/>
            <person name="Finn R."/>
            <person name="Kale V."/>
            <person name="Holt S."/>
            <person name="Cochrane G."/>
            <person name="Meng A."/>
            <person name="Brown T."/>
            <person name="Cohen L."/>
        </authorList>
    </citation>
    <scope>NUCLEOTIDE SEQUENCE</scope>
    <source>
        <strain evidence="3">CCMP 2712</strain>
    </source>
</reference>
<proteinExistence type="predicted"/>
<name>A0A7S4NP19_GUITH</name>